<dbReference type="GO" id="GO:0009451">
    <property type="term" value="P:RNA modification"/>
    <property type="evidence" value="ECO:0007669"/>
    <property type="project" value="InterPro"/>
</dbReference>
<dbReference type="EMBL" id="CACSLK010031655">
    <property type="protein sequence ID" value="CAA0839889.1"/>
    <property type="molecule type" value="Genomic_DNA"/>
</dbReference>
<evidence type="ECO:0000256" key="2">
    <source>
        <dbReference type="ARBA" id="ARBA00061659"/>
    </source>
</evidence>
<dbReference type="InterPro" id="IPR046960">
    <property type="entry name" value="PPR_At4g14850-like_plant"/>
</dbReference>
<dbReference type="AlphaFoldDB" id="A0A9N7NVK0"/>
<dbReference type="Gene3D" id="1.25.40.10">
    <property type="entry name" value="Tetratricopeptide repeat domain"/>
    <property type="match status" value="5"/>
</dbReference>
<dbReference type="GO" id="GO:0003723">
    <property type="term" value="F:RNA binding"/>
    <property type="evidence" value="ECO:0007669"/>
    <property type="project" value="InterPro"/>
</dbReference>
<keyword evidence="1" id="KW-0677">Repeat</keyword>
<dbReference type="Pfam" id="PF20431">
    <property type="entry name" value="E_motif"/>
    <property type="match status" value="1"/>
</dbReference>
<organism evidence="4 5">
    <name type="scientific">Striga hermonthica</name>
    <name type="common">Purple witchweed</name>
    <name type="synonym">Buchnera hermonthica</name>
    <dbReference type="NCBI Taxonomy" id="68872"/>
    <lineage>
        <taxon>Eukaryota</taxon>
        <taxon>Viridiplantae</taxon>
        <taxon>Streptophyta</taxon>
        <taxon>Embryophyta</taxon>
        <taxon>Tracheophyta</taxon>
        <taxon>Spermatophyta</taxon>
        <taxon>Magnoliopsida</taxon>
        <taxon>eudicotyledons</taxon>
        <taxon>Gunneridae</taxon>
        <taxon>Pentapetalae</taxon>
        <taxon>asterids</taxon>
        <taxon>lamiids</taxon>
        <taxon>Lamiales</taxon>
        <taxon>Orobanchaceae</taxon>
        <taxon>Buchnereae</taxon>
        <taxon>Striga</taxon>
    </lineage>
</organism>
<evidence type="ECO:0000256" key="3">
    <source>
        <dbReference type="PROSITE-ProRule" id="PRU00708"/>
    </source>
</evidence>
<dbReference type="NCBIfam" id="TIGR00756">
    <property type="entry name" value="PPR"/>
    <property type="match status" value="8"/>
</dbReference>
<dbReference type="FunFam" id="1.25.40.10:FF:000442">
    <property type="entry name" value="Pentatricopeptide repeat-containing protein At3g49710"/>
    <property type="match status" value="1"/>
</dbReference>
<evidence type="ECO:0000313" key="4">
    <source>
        <dbReference type="EMBL" id="CAA0839889.1"/>
    </source>
</evidence>
<reference evidence="4" key="1">
    <citation type="submission" date="2019-12" db="EMBL/GenBank/DDBJ databases">
        <authorList>
            <person name="Scholes J."/>
        </authorList>
    </citation>
    <scope>NUCLEOTIDE SEQUENCE</scope>
</reference>
<dbReference type="Pfam" id="PF12854">
    <property type="entry name" value="PPR_1"/>
    <property type="match status" value="1"/>
</dbReference>
<feature type="repeat" description="PPR" evidence="3">
    <location>
        <begin position="241"/>
        <end position="271"/>
    </location>
</feature>
<gene>
    <name evidence="4" type="ORF">SHERM_06352</name>
</gene>
<dbReference type="InterPro" id="IPR011990">
    <property type="entry name" value="TPR-like_helical_dom_sf"/>
</dbReference>
<dbReference type="Pfam" id="PF13041">
    <property type="entry name" value="PPR_2"/>
    <property type="match status" value="3"/>
</dbReference>
<feature type="repeat" description="PPR" evidence="3">
    <location>
        <begin position="141"/>
        <end position="175"/>
    </location>
</feature>
<feature type="repeat" description="PPR" evidence="3">
    <location>
        <begin position="110"/>
        <end position="140"/>
    </location>
</feature>
<dbReference type="InterPro" id="IPR002885">
    <property type="entry name" value="PPR_rpt"/>
</dbReference>
<protein>
    <submittedName>
        <fullName evidence="4">Pentatricopeptide repeat-containing protein -mitochondrial</fullName>
    </submittedName>
</protein>
<dbReference type="PANTHER" id="PTHR47926:SF407">
    <property type="entry name" value="(WILD MALAYSIAN BANANA) HYPOTHETICAL PROTEIN"/>
    <property type="match status" value="1"/>
</dbReference>
<keyword evidence="5" id="KW-1185">Reference proteome</keyword>
<comment type="caution">
    <text evidence="4">The sequence shown here is derived from an EMBL/GenBank/DDBJ whole genome shotgun (WGS) entry which is preliminary data.</text>
</comment>
<dbReference type="OrthoDB" id="601293at2759"/>
<proteinExistence type="inferred from homology"/>
<comment type="similarity">
    <text evidence="2">Belongs to the PPR family. PCMP-E subfamily.</text>
</comment>
<evidence type="ECO:0000313" key="5">
    <source>
        <dbReference type="Proteomes" id="UP001153555"/>
    </source>
</evidence>
<dbReference type="Pfam" id="PF01535">
    <property type="entry name" value="PPR"/>
    <property type="match status" value="3"/>
</dbReference>
<feature type="repeat" description="PPR" evidence="3">
    <location>
        <begin position="507"/>
        <end position="541"/>
    </location>
</feature>
<accession>A0A9N7NVK0</accession>
<dbReference type="PROSITE" id="PS51375">
    <property type="entry name" value="PPR"/>
    <property type="match status" value="7"/>
</dbReference>
<feature type="repeat" description="PPR" evidence="3">
    <location>
        <begin position="373"/>
        <end position="403"/>
    </location>
</feature>
<feature type="repeat" description="PPR" evidence="3">
    <location>
        <begin position="272"/>
        <end position="306"/>
    </location>
</feature>
<dbReference type="InterPro" id="IPR046848">
    <property type="entry name" value="E_motif"/>
</dbReference>
<name>A0A9N7NVK0_STRHE</name>
<dbReference type="Proteomes" id="UP001153555">
    <property type="component" value="Unassembled WGS sequence"/>
</dbReference>
<dbReference type="FunFam" id="1.25.40.10:FF:000212">
    <property type="entry name" value="Pentatricopeptide repeat-containing protein At2g03380, mitochondrial"/>
    <property type="match status" value="1"/>
</dbReference>
<feature type="repeat" description="PPR" evidence="3">
    <location>
        <begin position="404"/>
        <end position="438"/>
    </location>
</feature>
<dbReference type="PANTHER" id="PTHR47926">
    <property type="entry name" value="PENTATRICOPEPTIDE REPEAT-CONTAINING PROTEIN"/>
    <property type="match status" value="1"/>
</dbReference>
<sequence length="686" mass="76189">MNLALRPHNLSRQINFKCLCTIPSPCLQLQTLLKNDDENPNYIEHLLISALKCVSSAPSLNPHGRQLHCLILKSGLDSNIFIQNSLISMYAKTGRLSCAKSIFDTSRKLDYVSCNIMLAGYVKHGFLNDAHQLFDKMPVRNCVSYTTMIMGLAQKEFYHEAIELFKEMRSNGVVPGEITMANVVQAHARIGKGPATFLHGLALKLGLDRHVIVSTNFILLYCMNSCLNDARAVFINMEEKNVVSWNVMLNGYVKAGSLDLARALFEDISEKDVVSWGTMIDGYVQAGRLGEAVDLYNRMTHTGLAPNEVMIVDLLSCCGQAGKLVEGRQFHCVALKTGFNLYHFMQATLVHFYGACREIKNAVLQFEEGSSEHVACWNALISGLMRNRMVDEAVRLFSTMPERDIFSWSSMISGCSQNGQLNLAVELFHEMVDKGFRPNEITMIGVFSAISGLGALDEGKRAHNYICSNRIPITNNLSAAIIDMYAKCGCINLALETFYQFREQATEVSPWNSIICGLATHGHVEMCLKIFSDLQSRKISLNSITFIGVLSACCHAGLVETGEMHFKSMRCVHGLEPNIKHYGCMVDLLSRAGRLREAEELVNSMPMKADVIIWGTLLAACKVHGDTDIGERAARNLAEVEPTHGPSRVLLSNLYADVGRWDDAFVVRREMRVGKLSRCPGYSGVV</sequence>
<evidence type="ECO:0000256" key="1">
    <source>
        <dbReference type="ARBA" id="ARBA00022737"/>
    </source>
</evidence>